<evidence type="ECO:0000256" key="10">
    <source>
        <dbReference type="ARBA" id="ARBA00023128"/>
    </source>
</evidence>
<evidence type="ECO:0000256" key="1">
    <source>
        <dbReference type="ARBA" id="ARBA00004304"/>
    </source>
</evidence>
<keyword evidence="12 13" id="KW-0066">ATP synthesis</keyword>
<geneLocation type="mitochondrion" evidence="14"/>
<reference evidence="14" key="1">
    <citation type="journal article" date="2011" name="FEMS Yeast Res.">
        <title>Mitochondrial genomes of yeasts of the Yarrowia clade.</title>
        <authorList>
            <person name="Gaillardin C."/>
            <person name="Neuveglise C."/>
            <person name="Kerscher S."/>
            <person name="Nicaud J.M."/>
        </authorList>
    </citation>
    <scope>NUCLEOTIDE SEQUENCE</scope>
    <source>
        <strain evidence="14">CBS:10151</strain>
    </source>
</reference>
<comment type="function">
    <text evidence="13">Mitochondrial membrane ATP synthase (F(1)F(0) ATP synthase or Complex V) produces ATP from ADP in the presence of a proton gradient across the membrane which is generated by electron transport complexes of the respiratory chain. F-type ATPases consist of two structural domains, F(1) - containing the extramembraneous catalytic core and F(0) - containing the membrane proton channel, linked together by a central stalk and a peripheral stalk. During catalysis, ATP synthesis in the catalytic domain of F(1) is coupled via a rotary mechanism of the central stalk subunits to proton translocation. Part of the complex F(0) domain. Minor subunit located with subunit a in the membrane.</text>
</comment>
<evidence type="ECO:0000256" key="4">
    <source>
        <dbReference type="ARBA" id="ARBA00022448"/>
    </source>
</evidence>
<gene>
    <name evidence="14" type="primary">atp8</name>
</gene>
<evidence type="ECO:0000256" key="5">
    <source>
        <dbReference type="ARBA" id="ARBA00022547"/>
    </source>
</evidence>
<evidence type="ECO:0000256" key="11">
    <source>
        <dbReference type="ARBA" id="ARBA00023136"/>
    </source>
</evidence>
<evidence type="ECO:0000256" key="9">
    <source>
        <dbReference type="ARBA" id="ARBA00023065"/>
    </source>
</evidence>
<evidence type="ECO:0000256" key="2">
    <source>
        <dbReference type="ARBA" id="ARBA00008892"/>
    </source>
</evidence>
<keyword evidence="10 13" id="KW-0496">Mitochondrion</keyword>
<comment type="subcellular location">
    <subcellularLocation>
        <location evidence="13">Mitochondrion inner membrane</location>
        <topology evidence="13">Single-pass membrane protein</topology>
    </subcellularLocation>
    <subcellularLocation>
        <location evidence="1">Mitochondrion membrane</location>
        <topology evidence="1">Single-pass membrane protein</topology>
    </subcellularLocation>
</comment>
<sequence>MPQLVPFYFTNQMFYGFASLSVIVYLFSMYILPHYTEMYVTRMFMTKT</sequence>
<evidence type="ECO:0000313" key="14">
    <source>
        <dbReference type="EMBL" id="CCC29084.1"/>
    </source>
</evidence>
<evidence type="ECO:0000256" key="7">
    <source>
        <dbReference type="ARBA" id="ARBA00022781"/>
    </source>
</evidence>
<keyword evidence="9 13" id="KW-0406">Ion transport</keyword>
<evidence type="ECO:0000256" key="8">
    <source>
        <dbReference type="ARBA" id="ARBA00022989"/>
    </source>
</evidence>
<feature type="transmembrane region" description="Helical" evidence="13">
    <location>
        <begin position="12"/>
        <end position="32"/>
    </location>
</feature>
<evidence type="ECO:0000256" key="6">
    <source>
        <dbReference type="ARBA" id="ARBA00022692"/>
    </source>
</evidence>
<evidence type="ECO:0000256" key="12">
    <source>
        <dbReference type="ARBA" id="ARBA00023310"/>
    </source>
</evidence>
<dbReference type="GO" id="GO:0045259">
    <property type="term" value="C:proton-transporting ATP synthase complex"/>
    <property type="evidence" value="ECO:0007669"/>
    <property type="project" value="UniProtKB-KW"/>
</dbReference>
<comment type="similarity">
    <text evidence="2 13">Belongs to the ATPase protein 8 family.</text>
</comment>
<comment type="subunit">
    <text evidence="13">F-type ATPases have 2 components, CF(1) - the catalytic core - and CF(0) - the membrane proton channel.</text>
</comment>
<accession>G4U4U3</accession>
<evidence type="ECO:0000256" key="3">
    <source>
        <dbReference type="ARBA" id="ARBA00019651"/>
    </source>
</evidence>
<dbReference type="InterPro" id="IPR009230">
    <property type="entry name" value="ATP_synth_su8_fun"/>
</dbReference>
<keyword evidence="6 13" id="KW-0812">Transmembrane</keyword>
<keyword evidence="4 13" id="KW-0813">Transport</keyword>
<organism evidence="14">
    <name type="scientific">Yarrowia alimentaria</name>
    <dbReference type="NCBI Taxonomy" id="479092"/>
    <lineage>
        <taxon>Eukaryota</taxon>
        <taxon>Fungi</taxon>
        <taxon>Dikarya</taxon>
        <taxon>Ascomycota</taxon>
        <taxon>Saccharomycotina</taxon>
        <taxon>Dipodascomycetes</taxon>
        <taxon>Dipodascales</taxon>
        <taxon>Dipodascales incertae sedis</taxon>
        <taxon>Yarrowia</taxon>
    </lineage>
</organism>
<dbReference type="AlphaFoldDB" id="G4U4U3"/>
<dbReference type="PANTHER" id="PTHR36101">
    <property type="entry name" value="ATP SYNTHASE PROTEIN 8"/>
    <property type="match status" value="1"/>
</dbReference>
<keyword evidence="7 13" id="KW-0375">Hydrogen ion transport</keyword>
<dbReference type="RefSeq" id="YP_004927802.1">
    <property type="nucleotide sequence ID" value="NC_016124.1"/>
</dbReference>
<protein>
    <recommendedName>
        <fullName evidence="3 13">ATP synthase protein 8</fullName>
    </recommendedName>
</protein>
<dbReference type="PANTHER" id="PTHR36101:SF1">
    <property type="entry name" value="ATP SYNTHASE PROTEIN 8"/>
    <property type="match status" value="1"/>
</dbReference>
<evidence type="ECO:0000256" key="13">
    <source>
        <dbReference type="RuleBase" id="RU368038"/>
    </source>
</evidence>
<dbReference type="GeneID" id="11341773"/>
<dbReference type="EMBL" id="FR877633">
    <property type="protein sequence ID" value="CCC29084.1"/>
    <property type="molecule type" value="Genomic_DNA"/>
</dbReference>
<dbReference type="GO" id="GO:0046933">
    <property type="term" value="F:proton-transporting ATP synthase activity, rotational mechanism"/>
    <property type="evidence" value="ECO:0007669"/>
    <property type="project" value="TreeGrafter"/>
</dbReference>
<reference evidence="14" key="2">
    <citation type="journal article" date="2012" name="FEMS Yeast Res.">
        <title>Mitochondrial genomes of yeasts of the Yarrowia clade.</title>
        <authorList>
            <person name="Gaillardin C."/>
            <person name="Neuveglise C."/>
            <person name="Kerscher S."/>
            <person name="Nicaud J.M."/>
        </authorList>
    </citation>
    <scope>NUCLEOTIDE SEQUENCE</scope>
    <source>
        <strain evidence="14">CBS:10151</strain>
    </source>
</reference>
<dbReference type="GO" id="GO:0005743">
    <property type="term" value="C:mitochondrial inner membrane"/>
    <property type="evidence" value="ECO:0007669"/>
    <property type="project" value="UniProtKB-SubCell"/>
</dbReference>
<name>G4U4U3_9ASCO</name>
<keyword evidence="11 13" id="KW-0472">Membrane</keyword>
<keyword evidence="5 13" id="KW-0138">CF(0)</keyword>
<dbReference type="Pfam" id="PF05933">
    <property type="entry name" value="Fun_ATP-synt_8"/>
    <property type="match status" value="1"/>
</dbReference>
<keyword evidence="8 13" id="KW-1133">Transmembrane helix</keyword>
<proteinExistence type="inferred from homology"/>